<feature type="region of interest" description="Disordered" evidence="1">
    <location>
        <begin position="82"/>
        <end position="108"/>
    </location>
</feature>
<dbReference type="EMBL" id="GG666685">
    <property type="protein sequence ID" value="EEN43702.1"/>
    <property type="molecule type" value="Genomic_DNA"/>
</dbReference>
<organism>
    <name type="scientific">Branchiostoma floridae</name>
    <name type="common">Florida lancelet</name>
    <name type="synonym">Amphioxus</name>
    <dbReference type="NCBI Taxonomy" id="7739"/>
    <lineage>
        <taxon>Eukaryota</taxon>
        <taxon>Metazoa</taxon>
        <taxon>Chordata</taxon>
        <taxon>Cephalochordata</taxon>
        <taxon>Leptocardii</taxon>
        <taxon>Amphioxiformes</taxon>
        <taxon>Branchiostomatidae</taxon>
        <taxon>Branchiostoma</taxon>
    </lineage>
</organism>
<accession>C3ZUV7</accession>
<gene>
    <name evidence="2" type="ORF">BRAFLDRAFT_92741</name>
</gene>
<sequence length="108" mass="11679">MYHKHHVYDQAEPVNPGRAIHAVMVEGEQRTTGSQYEVAEPVKAAPAGSQCWTAGAREWVFPRPTGGRVRRSYDGCASAAGESVRLGPVGHGDNNRVQRSAPQPPGQF</sequence>
<dbReference type="AlphaFoldDB" id="C3ZUV7"/>
<dbReference type="InParanoid" id="C3ZUV7"/>
<evidence type="ECO:0000313" key="2">
    <source>
        <dbReference type="EMBL" id="EEN43702.1"/>
    </source>
</evidence>
<proteinExistence type="predicted"/>
<name>C3ZUV7_BRAFL</name>
<evidence type="ECO:0000256" key="1">
    <source>
        <dbReference type="SAM" id="MobiDB-lite"/>
    </source>
</evidence>
<protein>
    <submittedName>
        <fullName evidence="2">Uncharacterized protein</fullName>
    </submittedName>
</protein>
<reference evidence="2" key="1">
    <citation type="journal article" date="2008" name="Nature">
        <title>The amphioxus genome and the evolution of the chordate karyotype.</title>
        <authorList>
            <consortium name="US DOE Joint Genome Institute (JGI-PGF)"/>
            <person name="Putnam N.H."/>
            <person name="Butts T."/>
            <person name="Ferrier D.E.K."/>
            <person name="Furlong R.F."/>
            <person name="Hellsten U."/>
            <person name="Kawashima T."/>
            <person name="Robinson-Rechavi M."/>
            <person name="Shoguchi E."/>
            <person name="Terry A."/>
            <person name="Yu J.-K."/>
            <person name="Benito-Gutierrez E.L."/>
            <person name="Dubchak I."/>
            <person name="Garcia-Fernandez J."/>
            <person name="Gibson-Brown J.J."/>
            <person name="Grigoriev I.V."/>
            <person name="Horton A.C."/>
            <person name="de Jong P.J."/>
            <person name="Jurka J."/>
            <person name="Kapitonov V.V."/>
            <person name="Kohara Y."/>
            <person name="Kuroki Y."/>
            <person name="Lindquist E."/>
            <person name="Lucas S."/>
            <person name="Osoegawa K."/>
            <person name="Pennacchio L.A."/>
            <person name="Salamov A.A."/>
            <person name="Satou Y."/>
            <person name="Sauka-Spengler T."/>
            <person name="Schmutz J."/>
            <person name="Shin-I T."/>
            <person name="Toyoda A."/>
            <person name="Bronner-Fraser M."/>
            <person name="Fujiyama A."/>
            <person name="Holland L.Z."/>
            <person name="Holland P.W.H."/>
            <person name="Satoh N."/>
            <person name="Rokhsar D.S."/>
        </authorList>
    </citation>
    <scope>NUCLEOTIDE SEQUENCE [LARGE SCALE GENOMIC DNA]</scope>
    <source>
        <strain evidence="2">S238N-H82</strain>
        <tissue evidence="2">Testes</tissue>
    </source>
</reference>